<keyword evidence="2" id="KW-1185">Reference proteome</keyword>
<dbReference type="EMBL" id="OZ034817">
    <property type="protein sequence ID" value="CAL1382661.1"/>
    <property type="molecule type" value="Genomic_DNA"/>
</dbReference>
<proteinExistence type="predicted"/>
<accession>A0AAV2E9S8</accession>
<protein>
    <submittedName>
        <fullName evidence="1">Uncharacterized protein</fullName>
    </submittedName>
</protein>
<name>A0AAV2E9S8_9ROSI</name>
<evidence type="ECO:0000313" key="2">
    <source>
        <dbReference type="Proteomes" id="UP001497516"/>
    </source>
</evidence>
<organism evidence="1 2">
    <name type="scientific">Linum trigynum</name>
    <dbReference type="NCBI Taxonomy" id="586398"/>
    <lineage>
        <taxon>Eukaryota</taxon>
        <taxon>Viridiplantae</taxon>
        <taxon>Streptophyta</taxon>
        <taxon>Embryophyta</taxon>
        <taxon>Tracheophyta</taxon>
        <taxon>Spermatophyta</taxon>
        <taxon>Magnoliopsida</taxon>
        <taxon>eudicotyledons</taxon>
        <taxon>Gunneridae</taxon>
        <taxon>Pentapetalae</taxon>
        <taxon>rosids</taxon>
        <taxon>fabids</taxon>
        <taxon>Malpighiales</taxon>
        <taxon>Linaceae</taxon>
        <taxon>Linum</taxon>
    </lineage>
</organism>
<evidence type="ECO:0000313" key="1">
    <source>
        <dbReference type="EMBL" id="CAL1382661.1"/>
    </source>
</evidence>
<dbReference type="AlphaFoldDB" id="A0AAV2E9S8"/>
<sequence>MNIQKHLKHLTTSPPYQTRLPRANKCQQVMFPPSSCASHGTEMSGSGVAMANDQCKIVPFSALRCCSSRFSISLFENSCPCDITSPSHLVDSFTN</sequence>
<gene>
    <name evidence="1" type="ORF">LTRI10_LOCUS23976</name>
</gene>
<dbReference type="Proteomes" id="UP001497516">
    <property type="component" value="Chromosome 4"/>
</dbReference>
<reference evidence="1 2" key="1">
    <citation type="submission" date="2024-04" db="EMBL/GenBank/DDBJ databases">
        <authorList>
            <person name="Fracassetti M."/>
        </authorList>
    </citation>
    <scope>NUCLEOTIDE SEQUENCE [LARGE SCALE GENOMIC DNA]</scope>
</reference>